<evidence type="ECO:0000313" key="2">
    <source>
        <dbReference type="EMBL" id="TYG89312.1"/>
    </source>
</evidence>
<gene>
    <name evidence="2" type="ORF">ES288_A12G090100v1</name>
</gene>
<keyword evidence="3" id="KW-1185">Reference proteome</keyword>
<evidence type="ECO:0000313" key="3">
    <source>
        <dbReference type="Proteomes" id="UP000323506"/>
    </source>
</evidence>
<accession>A0A5D2E7M0</accession>
<dbReference type="Proteomes" id="UP000323506">
    <property type="component" value="Chromosome A12"/>
</dbReference>
<keyword evidence="1" id="KW-0472">Membrane</keyword>
<keyword evidence="1" id="KW-1133">Transmembrane helix</keyword>
<proteinExistence type="predicted"/>
<name>A0A5D2E7M0_GOSDA</name>
<sequence>MTRTSLMADLTRIIFCRISTICGSEVRSYSDEYFLYLLTLLLLGNGPLSLLVYLHVEIYKR</sequence>
<organism evidence="2 3">
    <name type="scientific">Gossypium darwinii</name>
    <name type="common">Darwin's cotton</name>
    <name type="synonym">Gossypium barbadense var. darwinii</name>
    <dbReference type="NCBI Taxonomy" id="34276"/>
    <lineage>
        <taxon>Eukaryota</taxon>
        <taxon>Viridiplantae</taxon>
        <taxon>Streptophyta</taxon>
        <taxon>Embryophyta</taxon>
        <taxon>Tracheophyta</taxon>
        <taxon>Spermatophyta</taxon>
        <taxon>Magnoliopsida</taxon>
        <taxon>eudicotyledons</taxon>
        <taxon>Gunneridae</taxon>
        <taxon>Pentapetalae</taxon>
        <taxon>rosids</taxon>
        <taxon>malvids</taxon>
        <taxon>Malvales</taxon>
        <taxon>Malvaceae</taxon>
        <taxon>Malvoideae</taxon>
        <taxon>Gossypium</taxon>
    </lineage>
</organism>
<protein>
    <submittedName>
        <fullName evidence="2">Uncharacterized protein</fullName>
    </submittedName>
</protein>
<evidence type="ECO:0000256" key="1">
    <source>
        <dbReference type="SAM" id="Phobius"/>
    </source>
</evidence>
<feature type="transmembrane region" description="Helical" evidence="1">
    <location>
        <begin position="33"/>
        <end position="56"/>
    </location>
</feature>
<dbReference type="EMBL" id="CM017699">
    <property type="protein sequence ID" value="TYG89312.1"/>
    <property type="molecule type" value="Genomic_DNA"/>
</dbReference>
<reference evidence="2 3" key="1">
    <citation type="submission" date="2019-06" db="EMBL/GenBank/DDBJ databases">
        <title>WGS assembly of Gossypium darwinii.</title>
        <authorList>
            <person name="Chen Z.J."/>
            <person name="Sreedasyam A."/>
            <person name="Ando A."/>
            <person name="Song Q."/>
            <person name="De L."/>
            <person name="Hulse-Kemp A."/>
            <person name="Ding M."/>
            <person name="Ye W."/>
            <person name="Kirkbride R."/>
            <person name="Jenkins J."/>
            <person name="Plott C."/>
            <person name="Lovell J."/>
            <person name="Lin Y.-M."/>
            <person name="Vaughn R."/>
            <person name="Liu B."/>
            <person name="Li W."/>
            <person name="Simpson S."/>
            <person name="Scheffler B."/>
            <person name="Saski C."/>
            <person name="Grover C."/>
            <person name="Hu G."/>
            <person name="Conover J."/>
            <person name="Carlson J."/>
            <person name="Shu S."/>
            <person name="Boston L."/>
            <person name="Williams M."/>
            <person name="Peterson D."/>
            <person name="Mcgee K."/>
            <person name="Jones D."/>
            <person name="Wendel J."/>
            <person name="Stelly D."/>
            <person name="Grimwood J."/>
            <person name="Schmutz J."/>
        </authorList>
    </citation>
    <scope>NUCLEOTIDE SEQUENCE [LARGE SCALE GENOMIC DNA]</scope>
    <source>
        <strain evidence="2">1808015.09</strain>
    </source>
</reference>
<dbReference type="AlphaFoldDB" id="A0A5D2E7M0"/>
<keyword evidence="1" id="KW-0812">Transmembrane</keyword>